<dbReference type="AlphaFoldDB" id="A0A067RDG9"/>
<evidence type="ECO:0000313" key="4">
    <source>
        <dbReference type="EMBL" id="KDR21812.1"/>
    </source>
</evidence>
<keyword evidence="1" id="KW-0479">Metal-binding</keyword>
<dbReference type="eggNOG" id="ENOG502SY1B">
    <property type="taxonomic scope" value="Eukaryota"/>
</dbReference>
<proteinExistence type="predicted"/>
<dbReference type="PROSITE" id="PS50157">
    <property type="entry name" value="ZINC_FINGER_C2H2_2"/>
    <property type="match status" value="1"/>
</dbReference>
<dbReference type="InterPro" id="IPR013087">
    <property type="entry name" value="Znf_C2H2_type"/>
</dbReference>
<dbReference type="STRING" id="136037.A0A067RDG9"/>
<evidence type="ECO:0000313" key="5">
    <source>
        <dbReference type="Proteomes" id="UP000027135"/>
    </source>
</evidence>
<keyword evidence="5" id="KW-1185">Reference proteome</keyword>
<keyword evidence="1" id="KW-0863">Zinc-finger</keyword>
<dbReference type="SMART" id="SM00355">
    <property type="entry name" value="ZnF_C2H2"/>
    <property type="match status" value="2"/>
</dbReference>
<gene>
    <name evidence="4" type="ORF">L798_02614</name>
</gene>
<dbReference type="EMBL" id="KK852538">
    <property type="protein sequence ID" value="KDR21812.1"/>
    <property type="molecule type" value="Genomic_DNA"/>
</dbReference>
<evidence type="ECO:0000256" key="1">
    <source>
        <dbReference type="PROSITE-ProRule" id="PRU00042"/>
    </source>
</evidence>
<keyword evidence="1" id="KW-0862">Zinc</keyword>
<dbReference type="InterPro" id="IPR036236">
    <property type="entry name" value="Znf_C2H2_sf"/>
</dbReference>
<dbReference type="GO" id="GO:0008270">
    <property type="term" value="F:zinc ion binding"/>
    <property type="evidence" value="ECO:0007669"/>
    <property type="project" value="UniProtKB-KW"/>
</dbReference>
<evidence type="ECO:0000256" key="2">
    <source>
        <dbReference type="SAM" id="MobiDB-lite"/>
    </source>
</evidence>
<accession>A0A067RDG9</accession>
<evidence type="ECO:0000259" key="3">
    <source>
        <dbReference type="PROSITE" id="PS50157"/>
    </source>
</evidence>
<protein>
    <submittedName>
        <fullName evidence="4">Longitudinals lacking protein, isoform G</fullName>
    </submittedName>
</protein>
<sequence>MMPSVSSQNNSTTDSPPLNSPSGYTNISSAGQSTTMRFDRHVLPNYSSSFMSSLTPTSHNSSTMFRRQFGDIPTLPTQLLFCKKCGRSYAWEYTLKRHIRLECGKEATLQCPLCPRRTKHKHSLLRHINKFHPDAHV</sequence>
<dbReference type="Gene3D" id="3.30.160.60">
    <property type="entry name" value="Classic Zinc Finger"/>
    <property type="match status" value="1"/>
</dbReference>
<feature type="domain" description="C2H2-type" evidence="3">
    <location>
        <begin position="80"/>
        <end position="107"/>
    </location>
</feature>
<organism evidence="4 5">
    <name type="scientific">Zootermopsis nevadensis</name>
    <name type="common">Dampwood termite</name>
    <dbReference type="NCBI Taxonomy" id="136037"/>
    <lineage>
        <taxon>Eukaryota</taxon>
        <taxon>Metazoa</taxon>
        <taxon>Ecdysozoa</taxon>
        <taxon>Arthropoda</taxon>
        <taxon>Hexapoda</taxon>
        <taxon>Insecta</taxon>
        <taxon>Pterygota</taxon>
        <taxon>Neoptera</taxon>
        <taxon>Polyneoptera</taxon>
        <taxon>Dictyoptera</taxon>
        <taxon>Blattodea</taxon>
        <taxon>Blattoidea</taxon>
        <taxon>Termitoidae</taxon>
        <taxon>Termopsidae</taxon>
        <taxon>Zootermopsis</taxon>
    </lineage>
</organism>
<dbReference type="SUPFAM" id="SSF57667">
    <property type="entry name" value="beta-beta-alpha zinc fingers"/>
    <property type="match status" value="1"/>
</dbReference>
<name>A0A067RDG9_ZOONE</name>
<dbReference type="Proteomes" id="UP000027135">
    <property type="component" value="Unassembled WGS sequence"/>
</dbReference>
<dbReference type="InParanoid" id="A0A067RDG9"/>
<reference evidence="4 5" key="1">
    <citation type="journal article" date="2014" name="Nat. Commun.">
        <title>Molecular traces of alternative social organization in a termite genome.</title>
        <authorList>
            <person name="Terrapon N."/>
            <person name="Li C."/>
            <person name="Robertson H.M."/>
            <person name="Ji L."/>
            <person name="Meng X."/>
            <person name="Booth W."/>
            <person name="Chen Z."/>
            <person name="Childers C.P."/>
            <person name="Glastad K.M."/>
            <person name="Gokhale K."/>
            <person name="Gowin J."/>
            <person name="Gronenberg W."/>
            <person name="Hermansen R.A."/>
            <person name="Hu H."/>
            <person name="Hunt B.G."/>
            <person name="Huylmans A.K."/>
            <person name="Khalil S.M."/>
            <person name="Mitchell R.D."/>
            <person name="Munoz-Torres M.C."/>
            <person name="Mustard J.A."/>
            <person name="Pan H."/>
            <person name="Reese J.T."/>
            <person name="Scharf M.E."/>
            <person name="Sun F."/>
            <person name="Vogel H."/>
            <person name="Xiao J."/>
            <person name="Yang W."/>
            <person name="Yang Z."/>
            <person name="Yang Z."/>
            <person name="Zhou J."/>
            <person name="Zhu J."/>
            <person name="Brent C.S."/>
            <person name="Elsik C.G."/>
            <person name="Goodisman M.A."/>
            <person name="Liberles D.A."/>
            <person name="Roe R.M."/>
            <person name="Vargo E.L."/>
            <person name="Vilcinskas A."/>
            <person name="Wang J."/>
            <person name="Bornberg-Bauer E."/>
            <person name="Korb J."/>
            <person name="Zhang G."/>
            <person name="Liebig J."/>
        </authorList>
    </citation>
    <scope>NUCLEOTIDE SEQUENCE [LARGE SCALE GENOMIC DNA]</scope>
    <source>
        <tissue evidence="4">Whole organism</tissue>
    </source>
</reference>
<dbReference type="Pfam" id="PF00096">
    <property type="entry name" value="zf-C2H2"/>
    <property type="match status" value="1"/>
</dbReference>
<feature type="region of interest" description="Disordered" evidence="2">
    <location>
        <begin position="1"/>
        <end position="30"/>
    </location>
</feature>